<dbReference type="InterPro" id="IPR038375">
    <property type="entry name" value="NDUFAF7_sf"/>
</dbReference>
<dbReference type="EMBL" id="CP008743">
    <property type="protein sequence ID" value="ARN85373.1"/>
    <property type="molecule type" value="Genomic_DNA"/>
</dbReference>
<organism evidence="3 4">
    <name type="scientific">Candidatus Nucleicultrix amoebiphila FS5</name>
    <dbReference type="NCBI Taxonomy" id="1414854"/>
    <lineage>
        <taxon>Bacteria</taxon>
        <taxon>Pseudomonadati</taxon>
        <taxon>Pseudomonadota</taxon>
        <taxon>Alphaproteobacteria</taxon>
        <taxon>Holosporales</taxon>
        <taxon>Candidatus Nucleicultricaceae</taxon>
        <taxon>Candidatus Nucleicultrix</taxon>
    </lineage>
</organism>
<accession>A0A1W6N6A8</accession>
<sequence length="352" mass="40176">MSLNVQQKTKPFKKLLIDLIHRNGPISLENFMELCLTSKEGGYYLHQHPIGSESDFLTAPEISQMFGEIIGLWFVDQWEQLGCPSSFTFLELGPGKGTLLHDILRSARIRPSFLDAIQIHLVEISPYFRDLQGKILQDFRINWHNSLDEALQNLPHQPVFLLANEFFDALPIQQFIKKEDGWHERLVDFNSHSQTFCFVDGPLNKTITVDASVGSVLESSPQTLKAIRDIAQALKKLGGVGIIIDYGYEEPYFGETIQAIANHKHQEVLENPGEHDLSAHVNFHELKEIFRDYPKFKIEISTQRNFLLRHGIVERTKILMKQKAKHTEEALHRLVGLSEMGGLFKVLTLTPA</sequence>
<keyword evidence="4" id="KW-1185">Reference proteome</keyword>
<dbReference type="InterPro" id="IPR029063">
    <property type="entry name" value="SAM-dependent_MTases_sf"/>
</dbReference>
<proteinExistence type="predicted"/>
<dbReference type="AlphaFoldDB" id="A0A1W6N6A8"/>
<evidence type="ECO:0000313" key="4">
    <source>
        <dbReference type="Proteomes" id="UP000237351"/>
    </source>
</evidence>
<keyword evidence="2" id="KW-0808">Transferase</keyword>
<dbReference type="Gene3D" id="3.40.50.12710">
    <property type="match status" value="1"/>
</dbReference>
<dbReference type="GO" id="GO:0032259">
    <property type="term" value="P:methylation"/>
    <property type="evidence" value="ECO:0007669"/>
    <property type="project" value="UniProtKB-KW"/>
</dbReference>
<reference evidence="3 4" key="1">
    <citation type="submission" date="2014-06" db="EMBL/GenBank/DDBJ databases">
        <title>The genome of the endonuclear symbiont Nucleicultrix amoebiphila.</title>
        <authorList>
            <person name="Schulz F."/>
            <person name="Horn M."/>
        </authorList>
    </citation>
    <scope>NUCLEOTIDE SEQUENCE [LARGE SCALE GENOMIC DNA]</scope>
    <source>
        <strain evidence="3 4">FS5</strain>
    </source>
</reference>
<keyword evidence="1" id="KW-0489">Methyltransferase</keyword>
<dbReference type="Proteomes" id="UP000237351">
    <property type="component" value="Chromosome"/>
</dbReference>
<dbReference type="SUPFAM" id="SSF53335">
    <property type="entry name" value="S-adenosyl-L-methionine-dependent methyltransferases"/>
    <property type="match status" value="1"/>
</dbReference>
<evidence type="ECO:0000256" key="1">
    <source>
        <dbReference type="ARBA" id="ARBA00022603"/>
    </source>
</evidence>
<dbReference type="RefSeq" id="WP_085784933.1">
    <property type="nucleotide sequence ID" value="NZ_CP008743.1"/>
</dbReference>
<evidence type="ECO:0000256" key="2">
    <source>
        <dbReference type="ARBA" id="ARBA00022679"/>
    </source>
</evidence>
<evidence type="ECO:0000313" key="3">
    <source>
        <dbReference type="EMBL" id="ARN85373.1"/>
    </source>
</evidence>
<dbReference type="PANTHER" id="PTHR12049">
    <property type="entry name" value="PROTEIN ARGININE METHYLTRANSFERASE NDUFAF7, MITOCHONDRIAL"/>
    <property type="match status" value="1"/>
</dbReference>
<dbReference type="InterPro" id="IPR003788">
    <property type="entry name" value="NDUFAF7"/>
</dbReference>
<protein>
    <recommendedName>
        <fullName evidence="5">ATP synthase subunit beta</fullName>
    </recommendedName>
</protein>
<gene>
    <name evidence="3" type="ORF">GQ61_08830</name>
</gene>
<dbReference type="GO" id="GO:0035243">
    <property type="term" value="F:protein-arginine omega-N symmetric methyltransferase activity"/>
    <property type="evidence" value="ECO:0007669"/>
    <property type="project" value="TreeGrafter"/>
</dbReference>
<dbReference type="Pfam" id="PF02636">
    <property type="entry name" value="Methyltransf_28"/>
    <property type="match status" value="1"/>
</dbReference>
<name>A0A1W6N6A8_9PROT</name>
<evidence type="ECO:0008006" key="5">
    <source>
        <dbReference type="Google" id="ProtNLM"/>
    </source>
</evidence>
<dbReference type="PANTHER" id="PTHR12049:SF7">
    <property type="entry name" value="PROTEIN ARGININE METHYLTRANSFERASE NDUFAF7, MITOCHONDRIAL"/>
    <property type="match status" value="1"/>
</dbReference>
<dbReference type="STRING" id="1414854.GQ61_08830"/>
<dbReference type="OrthoDB" id="9794208at2"/>
<dbReference type="KEGG" id="naf:GQ61_08830"/>